<dbReference type="NCBIfam" id="TIGR02887">
    <property type="entry name" value="spore_ger_x_C"/>
    <property type="match status" value="1"/>
</dbReference>
<evidence type="ECO:0000256" key="7">
    <source>
        <dbReference type="ARBA" id="ARBA00023288"/>
    </source>
</evidence>
<evidence type="ECO:0000256" key="1">
    <source>
        <dbReference type="ARBA" id="ARBA00004635"/>
    </source>
</evidence>
<dbReference type="PANTHER" id="PTHR35789:SF1">
    <property type="entry name" value="SPORE GERMINATION PROTEIN B3"/>
    <property type="match status" value="1"/>
</dbReference>
<evidence type="ECO:0000313" key="11">
    <source>
        <dbReference type="Proteomes" id="UP000626244"/>
    </source>
</evidence>
<dbReference type="InterPro" id="IPR046953">
    <property type="entry name" value="Spore_GerAC-like_C"/>
</dbReference>
<reference evidence="11" key="1">
    <citation type="journal article" date="2019" name="Int. J. Syst. Evol. Microbiol.">
        <title>The Global Catalogue of Microorganisms (GCM) 10K type strain sequencing project: providing services to taxonomists for standard genome sequencing and annotation.</title>
        <authorList>
            <consortium name="The Broad Institute Genomics Platform"/>
            <consortium name="The Broad Institute Genome Sequencing Center for Infectious Disease"/>
            <person name="Wu L."/>
            <person name="Ma J."/>
        </authorList>
    </citation>
    <scope>NUCLEOTIDE SEQUENCE [LARGE SCALE GENOMIC DNA]</scope>
    <source>
        <strain evidence="11">CGMCC 1.14993</strain>
    </source>
</reference>
<keyword evidence="5" id="KW-0472">Membrane</keyword>
<evidence type="ECO:0000256" key="4">
    <source>
        <dbReference type="ARBA" id="ARBA00022729"/>
    </source>
</evidence>
<name>A0A8J3EZS0_9BACI</name>
<accession>A0A8J3EZS0</accession>
<dbReference type="InterPro" id="IPR038501">
    <property type="entry name" value="Spore_GerAC_C_sf"/>
</dbReference>
<dbReference type="GO" id="GO:0009847">
    <property type="term" value="P:spore germination"/>
    <property type="evidence" value="ECO:0007669"/>
    <property type="project" value="InterPro"/>
</dbReference>
<evidence type="ECO:0000256" key="2">
    <source>
        <dbReference type="ARBA" id="ARBA00007886"/>
    </source>
</evidence>
<keyword evidence="3" id="KW-0309">Germination</keyword>
<organism evidence="10 11">
    <name type="scientific">Gottfriedia solisilvae</name>
    <dbReference type="NCBI Taxonomy" id="1516104"/>
    <lineage>
        <taxon>Bacteria</taxon>
        <taxon>Bacillati</taxon>
        <taxon>Bacillota</taxon>
        <taxon>Bacilli</taxon>
        <taxon>Bacillales</taxon>
        <taxon>Bacillaceae</taxon>
        <taxon>Gottfriedia</taxon>
    </lineage>
</organism>
<comment type="caution">
    <text evidence="10">The sequence shown here is derived from an EMBL/GenBank/DDBJ whole genome shotgun (WGS) entry which is preliminary data.</text>
</comment>
<keyword evidence="4" id="KW-0732">Signal</keyword>
<keyword evidence="6" id="KW-0564">Palmitate</keyword>
<evidence type="ECO:0000313" key="10">
    <source>
        <dbReference type="EMBL" id="GGI15577.1"/>
    </source>
</evidence>
<sequence>MQWRYFGIVMCIFLCGCSNEVNKIRIVHTIGYDKEGEKIKGTIVSPNFIGGIPPKSETLKDTSETNNDILFGINNQSNYTIQVGQLRTVLFGMSYAKEDIGKTIRSLVNNPDIGRTLNLAITEQEAEEIIKATEKKDSLYIYNMINQNIKTGNIPNSNLHTFLCSYYSKWEDSFIPYLRTKGKNEVMIGGLTLLKNGKYVMNLNIDQSFIFTIINTDASSGMHLFPIYEKDKKDLILLQNINSKVKYSVVKSKIPTVHIKVKLNGMIKDYPEWINLENKPNVQLVEKQIEENIKKEAEKLIRQLQENNVDSLGIGSFIRSRWRNWSLDDYRSTYQKMNITVNVDTTILYSGIGE</sequence>
<dbReference type="Proteomes" id="UP000626244">
    <property type="component" value="Unassembled WGS sequence"/>
</dbReference>
<dbReference type="EMBL" id="BMHB01000001">
    <property type="protein sequence ID" value="GGI15577.1"/>
    <property type="molecule type" value="Genomic_DNA"/>
</dbReference>
<evidence type="ECO:0000256" key="3">
    <source>
        <dbReference type="ARBA" id="ARBA00022544"/>
    </source>
</evidence>
<dbReference type="Pfam" id="PF25198">
    <property type="entry name" value="Spore_GerAC_N"/>
    <property type="match status" value="1"/>
</dbReference>
<evidence type="ECO:0000259" key="9">
    <source>
        <dbReference type="Pfam" id="PF25198"/>
    </source>
</evidence>
<evidence type="ECO:0000256" key="6">
    <source>
        <dbReference type="ARBA" id="ARBA00023139"/>
    </source>
</evidence>
<dbReference type="InterPro" id="IPR008844">
    <property type="entry name" value="Spore_GerAC-like"/>
</dbReference>
<proteinExistence type="inferred from homology"/>
<dbReference type="OrthoDB" id="2592518at2"/>
<dbReference type="AlphaFoldDB" id="A0A8J3EZS0"/>
<dbReference type="PROSITE" id="PS51257">
    <property type="entry name" value="PROKAR_LIPOPROTEIN"/>
    <property type="match status" value="1"/>
</dbReference>
<dbReference type="GO" id="GO:0016020">
    <property type="term" value="C:membrane"/>
    <property type="evidence" value="ECO:0007669"/>
    <property type="project" value="UniProtKB-SubCell"/>
</dbReference>
<gene>
    <name evidence="10" type="ORF">GCM10007380_28680</name>
</gene>
<feature type="domain" description="Spore germination protein N-terminal" evidence="9">
    <location>
        <begin position="19"/>
        <end position="179"/>
    </location>
</feature>
<dbReference type="RefSeq" id="WP_087999697.1">
    <property type="nucleotide sequence ID" value="NZ_BMHB01000001.1"/>
</dbReference>
<comment type="similarity">
    <text evidence="2">Belongs to the GerABKC lipoprotein family.</text>
</comment>
<keyword evidence="7" id="KW-0449">Lipoprotein</keyword>
<protein>
    <submittedName>
        <fullName evidence="10">Germination protein GerC</fullName>
    </submittedName>
</protein>
<feature type="domain" description="Spore germination GerAC-like C-terminal" evidence="8">
    <location>
        <begin position="190"/>
        <end position="351"/>
    </location>
</feature>
<evidence type="ECO:0000259" key="8">
    <source>
        <dbReference type="Pfam" id="PF05504"/>
    </source>
</evidence>
<dbReference type="InterPro" id="IPR057336">
    <property type="entry name" value="GerAC_N"/>
</dbReference>
<dbReference type="PANTHER" id="PTHR35789">
    <property type="entry name" value="SPORE GERMINATION PROTEIN B3"/>
    <property type="match status" value="1"/>
</dbReference>
<comment type="subcellular location">
    <subcellularLocation>
        <location evidence="1">Membrane</location>
        <topology evidence="1">Lipid-anchor</topology>
    </subcellularLocation>
</comment>
<keyword evidence="11" id="KW-1185">Reference proteome</keyword>
<dbReference type="Gene3D" id="3.30.300.210">
    <property type="entry name" value="Nutrient germinant receptor protein C, domain 3"/>
    <property type="match status" value="1"/>
</dbReference>
<evidence type="ECO:0000256" key="5">
    <source>
        <dbReference type="ARBA" id="ARBA00023136"/>
    </source>
</evidence>
<dbReference type="Pfam" id="PF05504">
    <property type="entry name" value="Spore_GerAC"/>
    <property type="match status" value="1"/>
</dbReference>